<evidence type="ECO:0000313" key="4">
    <source>
        <dbReference type="EMBL" id="KKR29968.1"/>
    </source>
</evidence>
<dbReference type="Pfam" id="PF26213">
    <property type="entry name" value="TYRAAT1_C"/>
    <property type="match status" value="1"/>
</dbReference>
<evidence type="ECO:0000313" key="5">
    <source>
        <dbReference type="Proteomes" id="UP000034793"/>
    </source>
</evidence>
<dbReference type="UniPathway" id="UPA00121">
    <property type="reaction ID" value="UER00345"/>
</dbReference>
<dbReference type="InterPro" id="IPR045011">
    <property type="entry name" value="TYRAAT1/2"/>
</dbReference>
<dbReference type="PANTHER" id="PTHR43207:SF3">
    <property type="entry name" value="AROGENATE DEHYDROGENASE 1, CHLOROPLASTIC-LIKE"/>
    <property type="match status" value="1"/>
</dbReference>
<evidence type="ECO:0000259" key="2">
    <source>
        <dbReference type="PROSITE" id="PS51171"/>
    </source>
</evidence>
<feature type="domain" description="Prephenate/arogenate dehydrogenase" evidence="3">
    <location>
        <begin position="2"/>
        <end position="292"/>
    </location>
</feature>
<accession>A0A0G0PPY4</accession>
<dbReference type="GO" id="GO:0004664">
    <property type="term" value="F:prephenate dehydratase activity"/>
    <property type="evidence" value="ECO:0007669"/>
    <property type="project" value="InterPro"/>
</dbReference>
<proteinExistence type="predicted"/>
<dbReference type="Pfam" id="PF02153">
    <property type="entry name" value="PDH_N"/>
    <property type="match status" value="1"/>
</dbReference>
<name>A0A0G0PPY4_9BACT</name>
<dbReference type="InterPro" id="IPR003099">
    <property type="entry name" value="Prephen_DH"/>
</dbReference>
<organism evidence="4 5">
    <name type="scientific">Candidatus Woesebacteria bacterium GW2011_GWA1_39_8</name>
    <dbReference type="NCBI Taxonomy" id="1618552"/>
    <lineage>
        <taxon>Bacteria</taxon>
        <taxon>Candidatus Woeseibacteriota</taxon>
    </lineage>
</organism>
<dbReference type="Gene3D" id="3.40.50.720">
    <property type="entry name" value="NAD(P)-binding Rossmann-like Domain"/>
    <property type="match status" value="1"/>
</dbReference>
<dbReference type="EMBL" id="LBXL01000017">
    <property type="protein sequence ID" value="KKR29968.1"/>
    <property type="molecule type" value="Genomic_DNA"/>
</dbReference>
<dbReference type="PROSITE" id="PS51171">
    <property type="entry name" value="PREPHENATE_DEHYDR_3"/>
    <property type="match status" value="1"/>
</dbReference>
<evidence type="ECO:0000259" key="3">
    <source>
        <dbReference type="PROSITE" id="PS51176"/>
    </source>
</evidence>
<sequence>MKKISIVGFGRFGEVLYRLLKDDFTITLFDRREIIKDKEMTDETSIASTLNEVYEGDAIFYAVPIENFEEVISSHKKYFQARHLLIDVLSVKMHPKKVFEKYLRESQTQALLTHPMFGPDSSKWGFESLPMIMDKFLANKSNYNFWRRVFEAKKLKVIEMSAQEHDKLAANSQGLTHFIGRLLDSYGLEATNIDSLGTKKLLEIKDQTCNDTWQLFTNLQHYNPYTKRMRIKLGEKYDDLYNRLLPKQVDPKYITYGIQGGRGSFNEEAMNYFLDKSQTKKYKIKYLYTTEAVLSALHAGVIDRGQFAIHNSVGGIVGESIEAMAKYKFKIVEEFAIRISHTLMIRSDARIGEVDTIMSHPQVFAQCKKTLSEKYPMLKRISGKGKLVDHALVAKKLSEYKLPKSIATIGSKVLATIYNLKTVENNLQDAKENFTSFILVERT</sequence>
<comment type="caution">
    <text evidence="4">The sequence shown here is derived from an EMBL/GenBank/DDBJ whole genome shotgun (WGS) entry which is preliminary data.</text>
</comment>
<feature type="domain" description="Prephenate dehydratase" evidence="2">
    <location>
        <begin position="255"/>
        <end position="442"/>
    </location>
</feature>
<keyword evidence="1" id="KW-0560">Oxidoreductase</keyword>
<dbReference type="PROSITE" id="PS51176">
    <property type="entry name" value="PDH_ADH"/>
    <property type="match status" value="1"/>
</dbReference>
<protein>
    <submittedName>
        <fullName evidence="4">Prephenate dehydrogenase</fullName>
    </submittedName>
</protein>
<dbReference type="InterPro" id="IPR046826">
    <property type="entry name" value="PDH_N"/>
</dbReference>
<dbReference type="SUPFAM" id="SSF51735">
    <property type="entry name" value="NAD(P)-binding Rossmann-fold domains"/>
    <property type="match status" value="1"/>
</dbReference>
<dbReference type="GO" id="GO:0006571">
    <property type="term" value="P:tyrosine biosynthetic process"/>
    <property type="evidence" value="ECO:0007669"/>
    <property type="project" value="InterPro"/>
</dbReference>
<dbReference type="InterPro" id="IPR001086">
    <property type="entry name" value="Preph_deHydtase"/>
</dbReference>
<dbReference type="GO" id="GO:0009094">
    <property type="term" value="P:L-phenylalanine biosynthetic process"/>
    <property type="evidence" value="ECO:0007669"/>
    <property type="project" value="UniProtKB-UniPathway"/>
</dbReference>
<dbReference type="InterPro" id="IPR036291">
    <property type="entry name" value="NAD(P)-bd_dom_sf"/>
</dbReference>
<dbReference type="GO" id="GO:0033730">
    <property type="term" value="F:arogenate dehydrogenase (NADP+) activity"/>
    <property type="evidence" value="ECO:0007669"/>
    <property type="project" value="InterPro"/>
</dbReference>
<dbReference type="AlphaFoldDB" id="A0A0G0PPY4"/>
<dbReference type="SUPFAM" id="SSF53850">
    <property type="entry name" value="Periplasmic binding protein-like II"/>
    <property type="match status" value="1"/>
</dbReference>
<reference evidence="4 5" key="1">
    <citation type="journal article" date="2015" name="Nature">
        <title>rRNA introns, odd ribosomes, and small enigmatic genomes across a large radiation of phyla.</title>
        <authorList>
            <person name="Brown C.T."/>
            <person name="Hug L.A."/>
            <person name="Thomas B.C."/>
            <person name="Sharon I."/>
            <person name="Castelle C.J."/>
            <person name="Singh A."/>
            <person name="Wilkins M.J."/>
            <person name="Williams K.H."/>
            <person name="Banfield J.F."/>
        </authorList>
    </citation>
    <scope>NUCLEOTIDE SEQUENCE [LARGE SCALE GENOMIC DNA]</scope>
</reference>
<evidence type="ECO:0000256" key="1">
    <source>
        <dbReference type="ARBA" id="ARBA00023002"/>
    </source>
</evidence>
<dbReference type="Pfam" id="PF00800">
    <property type="entry name" value="PDT"/>
    <property type="match status" value="1"/>
</dbReference>
<dbReference type="InterPro" id="IPR059064">
    <property type="entry name" value="TYRAAT2_C"/>
</dbReference>
<dbReference type="GO" id="GO:0008977">
    <property type="term" value="F:prephenate dehydrogenase (NAD+) activity"/>
    <property type="evidence" value="ECO:0007669"/>
    <property type="project" value="InterPro"/>
</dbReference>
<dbReference type="Gene3D" id="3.40.190.10">
    <property type="entry name" value="Periplasmic binding protein-like II"/>
    <property type="match status" value="2"/>
</dbReference>
<gene>
    <name evidence="4" type="ORF">UT61_C0017G0005</name>
</gene>
<dbReference type="GO" id="GO:0070403">
    <property type="term" value="F:NAD+ binding"/>
    <property type="evidence" value="ECO:0007669"/>
    <property type="project" value="InterPro"/>
</dbReference>
<dbReference type="Proteomes" id="UP000034793">
    <property type="component" value="Unassembled WGS sequence"/>
</dbReference>
<dbReference type="PANTHER" id="PTHR43207">
    <property type="entry name" value="AROGENATE DEHYDROGENASE-RELATED"/>
    <property type="match status" value="1"/>
</dbReference>
<dbReference type="GO" id="GO:0004665">
    <property type="term" value="F:prephenate dehydrogenase (NADP+) activity"/>
    <property type="evidence" value="ECO:0007669"/>
    <property type="project" value="InterPro"/>
</dbReference>